<dbReference type="EMBL" id="JAABFR010002498">
    <property type="protein sequence ID" value="MBD4340135.1"/>
    <property type="molecule type" value="Genomic_DNA"/>
</dbReference>
<protein>
    <submittedName>
        <fullName evidence="1">Uncharacterized protein</fullName>
    </submittedName>
</protein>
<accession>A0A7U2KZA9</accession>
<gene>
    <name evidence="1" type="ORF">GUH15_29645</name>
</gene>
<comment type="caution">
    <text evidence="1">The sequence shown here is derived from an EMBL/GenBank/DDBJ whole genome shotgun (WGS) entry which is preliminary data.</text>
</comment>
<dbReference type="GeneID" id="66913548"/>
<proteinExistence type="predicted"/>
<dbReference type="AlphaFoldDB" id="A0A7U2KZA9"/>
<organism evidence="1 2">
    <name type="scientific">Xanthomonas citri pv. citri</name>
    <dbReference type="NCBI Taxonomy" id="611301"/>
    <lineage>
        <taxon>Bacteria</taxon>
        <taxon>Pseudomonadati</taxon>
        <taxon>Pseudomonadota</taxon>
        <taxon>Gammaproteobacteria</taxon>
        <taxon>Lysobacterales</taxon>
        <taxon>Lysobacteraceae</taxon>
        <taxon>Xanthomonas</taxon>
    </lineage>
</organism>
<dbReference type="RefSeq" id="WP_155400525.1">
    <property type="nucleotide sequence ID" value="NZ_CAVLHM010000052.1"/>
</dbReference>
<reference evidence="1" key="1">
    <citation type="submission" date="2020-01" db="EMBL/GenBank/DDBJ databases">
        <authorList>
            <person name="Richard D."/>
        </authorList>
    </citation>
    <scope>NUCLEOTIDE SEQUENCE</scope>
    <source>
        <strain evidence="1">JP541</strain>
    </source>
</reference>
<evidence type="ECO:0000313" key="1">
    <source>
        <dbReference type="EMBL" id="MBD4340135.1"/>
    </source>
</evidence>
<name>A0A7U2KZA9_XANCI</name>
<sequence length="47" mass="5694">MALLRRMPALMVFDSMLVLSDCRMHLRMERLVSRLRNELALPYRMAW</sequence>
<dbReference type="Proteomes" id="UP000653002">
    <property type="component" value="Unassembled WGS sequence"/>
</dbReference>
<evidence type="ECO:0000313" key="2">
    <source>
        <dbReference type="Proteomes" id="UP000653002"/>
    </source>
</evidence>